<feature type="compositionally biased region" description="Low complexity" evidence="5">
    <location>
        <begin position="74"/>
        <end position="97"/>
    </location>
</feature>
<feature type="transmembrane region" description="Helical" evidence="6">
    <location>
        <begin position="291"/>
        <end position="316"/>
    </location>
</feature>
<evidence type="ECO:0000256" key="3">
    <source>
        <dbReference type="ARBA" id="ARBA00022989"/>
    </source>
</evidence>
<dbReference type="EMBL" id="SOZI01000122">
    <property type="protein sequence ID" value="TNY18773.1"/>
    <property type="molecule type" value="Genomic_DNA"/>
</dbReference>
<feature type="transmembrane region" description="Helical" evidence="6">
    <location>
        <begin position="180"/>
        <end position="199"/>
    </location>
</feature>
<organism evidence="8 9">
    <name type="scientific">Rhodotorula diobovata</name>
    <dbReference type="NCBI Taxonomy" id="5288"/>
    <lineage>
        <taxon>Eukaryota</taxon>
        <taxon>Fungi</taxon>
        <taxon>Dikarya</taxon>
        <taxon>Basidiomycota</taxon>
        <taxon>Pucciniomycotina</taxon>
        <taxon>Microbotryomycetes</taxon>
        <taxon>Sporidiobolales</taxon>
        <taxon>Sporidiobolaceae</taxon>
        <taxon>Rhodotorula</taxon>
    </lineage>
</organism>
<feature type="transmembrane region" description="Helical" evidence="6">
    <location>
        <begin position="150"/>
        <end position="168"/>
    </location>
</feature>
<dbReference type="InterPro" id="IPR050186">
    <property type="entry name" value="TPT_transporter"/>
</dbReference>
<dbReference type="InterPro" id="IPR037185">
    <property type="entry name" value="EmrE-like"/>
</dbReference>
<dbReference type="InterPro" id="IPR004853">
    <property type="entry name" value="Sugar_P_trans_dom"/>
</dbReference>
<feature type="region of interest" description="Disordered" evidence="5">
    <location>
        <begin position="70"/>
        <end position="107"/>
    </location>
</feature>
<feature type="transmembrane region" description="Helical" evidence="6">
    <location>
        <begin position="268"/>
        <end position="285"/>
    </location>
</feature>
<evidence type="ECO:0000256" key="4">
    <source>
        <dbReference type="ARBA" id="ARBA00023136"/>
    </source>
</evidence>
<comment type="caution">
    <text evidence="8">The sequence shown here is derived from an EMBL/GenBank/DDBJ whole genome shotgun (WGS) entry which is preliminary data.</text>
</comment>
<feature type="transmembrane region" description="Helical" evidence="6">
    <location>
        <begin position="366"/>
        <end position="386"/>
    </location>
</feature>
<comment type="subcellular location">
    <subcellularLocation>
        <location evidence="1">Membrane</location>
        <topology evidence="1">Multi-pass membrane protein</topology>
    </subcellularLocation>
</comment>
<evidence type="ECO:0000259" key="7">
    <source>
        <dbReference type="Pfam" id="PF03151"/>
    </source>
</evidence>
<evidence type="ECO:0000313" key="8">
    <source>
        <dbReference type="EMBL" id="TNY18773.1"/>
    </source>
</evidence>
<reference evidence="8 9" key="1">
    <citation type="submission" date="2019-03" db="EMBL/GenBank/DDBJ databases">
        <title>Rhodosporidium diobovatum UCD-FST 08-225 genome sequencing, assembly, and annotation.</title>
        <authorList>
            <person name="Fakankun I.U."/>
            <person name="Fristensky B."/>
            <person name="Levin D.B."/>
        </authorList>
    </citation>
    <scope>NUCLEOTIDE SEQUENCE [LARGE SCALE GENOMIC DNA]</scope>
    <source>
        <strain evidence="8 9">UCD-FST 08-225</strain>
    </source>
</reference>
<feature type="transmembrane region" description="Helical" evidence="6">
    <location>
        <begin position="422"/>
        <end position="440"/>
    </location>
</feature>
<dbReference type="PANTHER" id="PTHR11132">
    <property type="entry name" value="SOLUTE CARRIER FAMILY 35"/>
    <property type="match status" value="1"/>
</dbReference>
<feature type="region of interest" description="Disordered" evidence="5">
    <location>
        <begin position="475"/>
        <end position="504"/>
    </location>
</feature>
<feature type="transmembrane region" description="Helical" evidence="6">
    <location>
        <begin position="220"/>
        <end position="239"/>
    </location>
</feature>
<keyword evidence="4 6" id="KW-0472">Membrane</keyword>
<dbReference type="OrthoDB" id="10261634at2759"/>
<dbReference type="AlphaFoldDB" id="A0A5C5FPP5"/>
<accession>A0A5C5FPP5</accession>
<feature type="region of interest" description="Disordered" evidence="5">
    <location>
        <begin position="17"/>
        <end position="58"/>
    </location>
</feature>
<dbReference type="SUPFAM" id="SSF103481">
    <property type="entry name" value="Multidrug resistance efflux transporter EmrE"/>
    <property type="match status" value="2"/>
</dbReference>
<feature type="domain" description="Sugar phosphate transporter" evidence="7">
    <location>
        <begin position="157"/>
        <end position="437"/>
    </location>
</feature>
<keyword evidence="9" id="KW-1185">Reference proteome</keyword>
<keyword evidence="3 6" id="KW-1133">Transmembrane helix</keyword>
<sequence length="504" mass="52859">MDVGSLAATPVLANGHARGASTTTATQAQAAPGPASLPKGSLSTSVSRTSSPRISIRKTDSIPYAESFTRVRISPATSPNPSRSSSPLLGTSTSSPGPRRHNDTRSPWLLRPVAVHPPDVPALARRVSLSVRDYAHAAARPATYIHFVRSLHPSLLALFVVSVSATLSNKSLLRGYFHGLTYSLTSWQMLCATGGTVLAQRTGAYRPQRIASKHNRELHVIAFVSSCEILCSALALRLIPVPFHVSLRAASPILTLVLSIAFFHERATLRASSALLAVLLGVALTSHNEDYLSLGSLLLIASALLLTAKSLLLTHYLQSRLNLHPLDCLARMSPLSAMHCLGFALANGEPRRLWRFVQGKEFTNAHVAEVALNGVLSFAAVALALVAEKKTRAPAMAITTHAAQATTILSSVLLFGLRLSPLNLLGVAVTLGGGVLYALWDARDKEREAWEMYASGNGNGSGGVYGLGIGAGGGGGGGGGGWDGRGGGEGEGLPTRAPVVQKPD</sequence>
<keyword evidence="2 6" id="KW-0812">Transmembrane</keyword>
<proteinExistence type="predicted"/>
<dbReference type="GO" id="GO:0016020">
    <property type="term" value="C:membrane"/>
    <property type="evidence" value="ECO:0007669"/>
    <property type="project" value="UniProtKB-SubCell"/>
</dbReference>
<gene>
    <name evidence="8" type="ORF">DMC30DRAFT_418525</name>
</gene>
<feature type="transmembrane region" description="Helical" evidence="6">
    <location>
        <begin position="245"/>
        <end position="263"/>
    </location>
</feature>
<evidence type="ECO:0000256" key="1">
    <source>
        <dbReference type="ARBA" id="ARBA00004141"/>
    </source>
</evidence>
<dbReference type="Proteomes" id="UP000311382">
    <property type="component" value="Unassembled WGS sequence"/>
</dbReference>
<feature type="compositionally biased region" description="Gly residues" evidence="5">
    <location>
        <begin position="475"/>
        <end position="491"/>
    </location>
</feature>
<evidence type="ECO:0000256" key="5">
    <source>
        <dbReference type="SAM" id="MobiDB-lite"/>
    </source>
</evidence>
<protein>
    <recommendedName>
        <fullName evidence="7">Sugar phosphate transporter domain-containing protein</fullName>
    </recommendedName>
</protein>
<evidence type="ECO:0000256" key="2">
    <source>
        <dbReference type="ARBA" id="ARBA00022692"/>
    </source>
</evidence>
<feature type="compositionally biased region" description="Low complexity" evidence="5">
    <location>
        <begin position="19"/>
        <end position="54"/>
    </location>
</feature>
<dbReference type="Pfam" id="PF03151">
    <property type="entry name" value="TPT"/>
    <property type="match status" value="1"/>
</dbReference>
<evidence type="ECO:0000256" key="6">
    <source>
        <dbReference type="SAM" id="Phobius"/>
    </source>
</evidence>
<evidence type="ECO:0000313" key="9">
    <source>
        <dbReference type="Proteomes" id="UP000311382"/>
    </source>
</evidence>
<name>A0A5C5FPP5_9BASI</name>